<protein>
    <submittedName>
        <fullName evidence="1">Uncharacterized protein</fullName>
    </submittedName>
</protein>
<dbReference type="RefSeq" id="WP_378550055.1">
    <property type="nucleotide sequence ID" value="NZ_JBHSBA010000005.1"/>
</dbReference>
<evidence type="ECO:0000313" key="2">
    <source>
        <dbReference type="Proteomes" id="UP001595767"/>
    </source>
</evidence>
<comment type="caution">
    <text evidence="1">The sequence shown here is derived from an EMBL/GenBank/DDBJ whole genome shotgun (WGS) entry which is preliminary data.</text>
</comment>
<name>A0ABV8L590_9NOCA</name>
<organism evidence="1 2">
    <name type="scientific">Nocardia rhizosphaerae</name>
    <dbReference type="NCBI Taxonomy" id="1691571"/>
    <lineage>
        <taxon>Bacteria</taxon>
        <taxon>Bacillati</taxon>
        <taxon>Actinomycetota</taxon>
        <taxon>Actinomycetes</taxon>
        <taxon>Mycobacteriales</taxon>
        <taxon>Nocardiaceae</taxon>
        <taxon>Nocardia</taxon>
    </lineage>
</organism>
<sequence>MVRRTRPRPAGPLEVDPATLGGVGRRCGTAWLTCYPGGGFASVGVLAFVQVDREPARVNATAVASRT</sequence>
<accession>A0ABV8L590</accession>
<proteinExistence type="predicted"/>
<dbReference type="Proteomes" id="UP001595767">
    <property type="component" value="Unassembled WGS sequence"/>
</dbReference>
<keyword evidence="2" id="KW-1185">Reference proteome</keyword>
<gene>
    <name evidence="1" type="ORF">ACFOW8_11970</name>
</gene>
<evidence type="ECO:0000313" key="1">
    <source>
        <dbReference type="EMBL" id="MFC4125648.1"/>
    </source>
</evidence>
<reference evidence="2" key="1">
    <citation type="journal article" date="2019" name="Int. J. Syst. Evol. Microbiol.">
        <title>The Global Catalogue of Microorganisms (GCM) 10K type strain sequencing project: providing services to taxonomists for standard genome sequencing and annotation.</title>
        <authorList>
            <consortium name="The Broad Institute Genomics Platform"/>
            <consortium name="The Broad Institute Genome Sequencing Center for Infectious Disease"/>
            <person name="Wu L."/>
            <person name="Ma J."/>
        </authorList>
    </citation>
    <scope>NUCLEOTIDE SEQUENCE [LARGE SCALE GENOMIC DNA]</scope>
    <source>
        <strain evidence="2">CGMCC 4.7204</strain>
    </source>
</reference>
<dbReference type="EMBL" id="JBHSBA010000005">
    <property type="protein sequence ID" value="MFC4125648.1"/>
    <property type="molecule type" value="Genomic_DNA"/>
</dbReference>